<dbReference type="RefSeq" id="WP_091706096.1">
    <property type="nucleotide sequence ID" value="NZ_BMYN01000007.1"/>
</dbReference>
<proteinExistence type="predicted"/>
<evidence type="ECO:0000313" key="1">
    <source>
        <dbReference type="EMBL" id="SFK16877.1"/>
    </source>
</evidence>
<dbReference type="OrthoDB" id="6368324at2"/>
<sequence length="182" mass="19979">MAANPIGHIGAENRNRFQLALAVCLLGFALTYLFNAVGRVTVQAEEQGVRLMLNQFRSALVVKGAEAMLANEDLEQLRGLNPAELLDTQPLNWGGDCQGTDTEKGSWCFHTEKHWVVYTPRSAEARVRITGESPENSAGNGSLAWQVEPEYTTRANGKTPRAVGLKLTRVKSGQINRNEGRD</sequence>
<dbReference type="EMBL" id="FOSC01000011">
    <property type="protein sequence ID" value="SFK16877.1"/>
    <property type="molecule type" value="Genomic_DNA"/>
</dbReference>
<organism evidence="1 2">
    <name type="scientific">Marinobacter persicus</name>
    <dbReference type="NCBI Taxonomy" id="930118"/>
    <lineage>
        <taxon>Bacteria</taxon>
        <taxon>Pseudomonadati</taxon>
        <taxon>Pseudomonadota</taxon>
        <taxon>Gammaproteobacteria</taxon>
        <taxon>Pseudomonadales</taxon>
        <taxon>Marinobacteraceae</taxon>
        <taxon>Marinobacter</taxon>
    </lineage>
</organism>
<reference evidence="1 2" key="1">
    <citation type="submission" date="2016-10" db="EMBL/GenBank/DDBJ databases">
        <authorList>
            <person name="de Groot N.N."/>
        </authorList>
    </citation>
    <scope>NUCLEOTIDE SEQUENCE [LARGE SCALE GENOMIC DNA]</scope>
    <source>
        <strain evidence="1 2">IBRC-M 10445</strain>
    </source>
</reference>
<name>A0A1I3XBT3_9GAMM</name>
<gene>
    <name evidence="1" type="ORF">SAMN05216429_111121</name>
</gene>
<protein>
    <submittedName>
        <fullName evidence="1">Uncharacterized protein</fullName>
    </submittedName>
</protein>
<keyword evidence="2" id="KW-1185">Reference proteome</keyword>
<dbReference type="Proteomes" id="UP000199445">
    <property type="component" value="Unassembled WGS sequence"/>
</dbReference>
<evidence type="ECO:0000313" key="2">
    <source>
        <dbReference type="Proteomes" id="UP000199445"/>
    </source>
</evidence>
<dbReference type="AlphaFoldDB" id="A0A1I3XBT3"/>
<accession>A0A1I3XBT3</accession>